<evidence type="ECO:0000313" key="1">
    <source>
        <dbReference type="EMBL" id="KAF9470820.1"/>
    </source>
</evidence>
<organism evidence="1 2">
    <name type="scientific">Pholiota conissans</name>
    <dbReference type="NCBI Taxonomy" id="109636"/>
    <lineage>
        <taxon>Eukaryota</taxon>
        <taxon>Fungi</taxon>
        <taxon>Dikarya</taxon>
        <taxon>Basidiomycota</taxon>
        <taxon>Agaricomycotina</taxon>
        <taxon>Agaricomycetes</taxon>
        <taxon>Agaricomycetidae</taxon>
        <taxon>Agaricales</taxon>
        <taxon>Agaricineae</taxon>
        <taxon>Strophariaceae</taxon>
        <taxon>Pholiota</taxon>
    </lineage>
</organism>
<keyword evidence="2" id="KW-1185">Reference proteome</keyword>
<dbReference type="EMBL" id="MU155840">
    <property type="protein sequence ID" value="KAF9470820.1"/>
    <property type="molecule type" value="Genomic_DNA"/>
</dbReference>
<evidence type="ECO:0000313" key="2">
    <source>
        <dbReference type="Proteomes" id="UP000807469"/>
    </source>
</evidence>
<dbReference type="Proteomes" id="UP000807469">
    <property type="component" value="Unassembled WGS sequence"/>
</dbReference>
<proteinExistence type="predicted"/>
<gene>
    <name evidence="1" type="ORF">BDN70DRAFT_888726</name>
</gene>
<comment type="caution">
    <text evidence="1">The sequence shown here is derived from an EMBL/GenBank/DDBJ whole genome shotgun (WGS) entry which is preliminary data.</text>
</comment>
<name>A0A9P5YLI4_9AGAR</name>
<reference evidence="1" key="1">
    <citation type="submission" date="2020-11" db="EMBL/GenBank/DDBJ databases">
        <authorList>
            <consortium name="DOE Joint Genome Institute"/>
            <person name="Ahrendt S."/>
            <person name="Riley R."/>
            <person name="Andreopoulos W."/>
            <person name="Labutti K."/>
            <person name="Pangilinan J."/>
            <person name="Ruiz-Duenas F.J."/>
            <person name="Barrasa J.M."/>
            <person name="Sanchez-Garcia M."/>
            <person name="Camarero S."/>
            <person name="Miyauchi S."/>
            <person name="Serrano A."/>
            <person name="Linde D."/>
            <person name="Babiker R."/>
            <person name="Drula E."/>
            <person name="Ayuso-Fernandez I."/>
            <person name="Pacheco R."/>
            <person name="Padilla G."/>
            <person name="Ferreira P."/>
            <person name="Barriuso J."/>
            <person name="Kellner H."/>
            <person name="Castanera R."/>
            <person name="Alfaro M."/>
            <person name="Ramirez L."/>
            <person name="Pisabarro A.G."/>
            <person name="Kuo A."/>
            <person name="Tritt A."/>
            <person name="Lipzen A."/>
            <person name="He G."/>
            <person name="Yan M."/>
            <person name="Ng V."/>
            <person name="Cullen D."/>
            <person name="Martin F."/>
            <person name="Rosso M.-N."/>
            <person name="Henrissat B."/>
            <person name="Hibbett D."/>
            <person name="Martinez A.T."/>
            <person name="Grigoriev I.V."/>
        </authorList>
    </citation>
    <scope>NUCLEOTIDE SEQUENCE</scope>
    <source>
        <strain evidence="1">CIRM-BRFM 674</strain>
    </source>
</reference>
<sequence>MTDQKKGRYGDPIFGQLLSSLRMGICRPKIVRSVFPSANHTDIPNPIRTVLMWGTQKCSGFRAKYCLFTVAIEQDRLGMYSHAFGYQTIV</sequence>
<dbReference type="AlphaFoldDB" id="A0A9P5YLI4"/>
<protein>
    <submittedName>
        <fullName evidence="1">Uncharacterized protein</fullName>
    </submittedName>
</protein>
<accession>A0A9P5YLI4</accession>